<dbReference type="Proteomes" id="UP000319711">
    <property type="component" value="Segment"/>
</dbReference>
<protein>
    <submittedName>
        <fullName evidence="2">Uncharacterized protein</fullName>
    </submittedName>
</protein>
<dbReference type="RefSeq" id="YP_009849833.1">
    <property type="nucleotide sequence ID" value="NC_048796.1"/>
</dbReference>
<dbReference type="EMBL" id="MN038177">
    <property type="protein sequence ID" value="QDH49595.1"/>
    <property type="molecule type" value="Genomic_DNA"/>
</dbReference>
<accession>A0A514A8S4</accession>
<evidence type="ECO:0000313" key="1">
    <source>
        <dbReference type="EMBL" id="QDH49595.1"/>
    </source>
</evidence>
<name>A0A514A8S4_9CAUD</name>
<dbReference type="KEGG" id="vg:55620404"/>
<dbReference type="GeneID" id="55620404"/>
<dbReference type="EMBL" id="MN038177">
    <property type="protein sequence ID" value="QDH49666.1"/>
    <property type="molecule type" value="Genomic_DNA"/>
</dbReference>
<reference evidence="2 3" key="1">
    <citation type="submission" date="2019-06" db="EMBL/GenBank/DDBJ databases">
        <authorList>
            <person name="Fakulujo A."/>
            <person name="Fiaz D."/>
            <person name="Garg S."/>
            <person name="Gordon G."/>
            <person name="Haider Z."/>
            <person name="Hale A."/>
            <person name="Hodges K."/>
            <person name="Jacob L."/>
            <person name="Kandil F."/>
            <person name="Kincaid V."/>
            <person name="Melchor-Guerra M."/>
            <person name="Morrelli A."/>
            <person name="Morris R."/>
            <person name="Nawaz M."/>
            <person name="Nguyen N."/>
            <person name="Omair A."/>
            <person name="Pray J."/>
            <person name="Saleem H."/>
            <person name="Saravane K."/>
            <person name="Sharma A."/>
            <person name="Singh A."/>
            <person name="Walston M."/>
            <person name="Zaman H."/>
            <person name="Puthuveetil N."/>
            <person name="Do L."/>
            <person name="Islam N."/>
            <person name="Johnson A."/>
        </authorList>
    </citation>
    <scope>NUCLEOTIDE SEQUENCE [LARGE SCALE GENOMIC DNA]</scope>
</reference>
<gene>
    <name evidence="2" type="primary">1</name>
    <name evidence="1" type="synonym">103</name>
    <name evidence="2" type="ORF">KYLE_1</name>
    <name evidence="1" type="ORF">KYLE_107</name>
</gene>
<sequence>MSASGILLPEDFEDYNFALNNKEHFDKYIDMIIKGYDETTALRVVFGEEACSDGGFWARIYAIRRNRYYNQQYQLALQNIKLEELWNPRLAITMLLLIARSSEKHSARINAIKELNIMTGITVMDEAGNTKQGRSMEDFYAKIQESADSHYPPANGTTKH</sequence>
<keyword evidence="3" id="KW-1185">Reference proteome</keyword>
<evidence type="ECO:0000313" key="2">
    <source>
        <dbReference type="EMBL" id="QDH49666.1"/>
    </source>
</evidence>
<evidence type="ECO:0000313" key="3">
    <source>
        <dbReference type="Proteomes" id="UP000319711"/>
    </source>
</evidence>
<proteinExistence type="predicted"/>
<organism evidence="2 3">
    <name type="scientific">Pantoea phage Kyle</name>
    <dbReference type="NCBI Taxonomy" id="2589665"/>
    <lineage>
        <taxon>Viruses</taxon>
        <taxon>Duplodnaviria</taxon>
        <taxon>Heunggongvirae</taxon>
        <taxon>Uroviricota</taxon>
        <taxon>Caudoviricetes</taxon>
        <taxon>Lindbergviridae</taxon>
        <taxon>Kylevirus</taxon>
        <taxon>Kylevirus kyle</taxon>
    </lineage>
</organism>